<keyword evidence="2" id="KW-0539">Nucleus</keyword>
<name>K0KYX4_WICCF</name>
<evidence type="ECO:0000313" key="6">
    <source>
        <dbReference type="Proteomes" id="UP000009328"/>
    </source>
</evidence>
<dbReference type="EMBL" id="CAIF01000256">
    <property type="protein sequence ID" value="CCH46599.1"/>
    <property type="molecule type" value="Genomic_DNA"/>
</dbReference>
<protein>
    <submittedName>
        <fullName evidence="5">Lysine biosynthesis regulatory protein</fullName>
    </submittedName>
</protein>
<dbReference type="SUPFAM" id="SSF57701">
    <property type="entry name" value="Zn2/Cys6 DNA-binding domain"/>
    <property type="match status" value="1"/>
</dbReference>
<feature type="domain" description="Zn(2)-C6 fungal-type" evidence="4">
    <location>
        <begin position="26"/>
        <end position="56"/>
    </location>
</feature>
<evidence type="ECO:0000256" key="3">
    <source>
        <dbReference type="SAM" id="Coils"/>
    </source>
</evidence>
<comment type="subcellular location">
    <subcellularLocation>
        <location evidence="1">Nucleus</location>
    </subcellularLocation>
</comment>
<accession>K0KYX4</accession>
<dbReference type="InterPro" id="IPR001138">
    <property type="entry name" value="Zn2Cys6_DnaBD"/>
</dbReference>
<dbReference type="SMART" id="SM00066">
    <property type="entry name" value="GAL4"/>
    <property type="match status" value="1"/>
</dbReference>
<evidence type="ECO:0000256" key="2">
    <source>
        <dbReference type="ARBA" id="ARBA00023242"/>
    </source>
</evidence>
<evidence type="ECO:0000256" key="1">
    <source>
        <dbReference type="ARBA" id="ARBA00004123"/>
    </source>
</evidence>
<proteinExistence type="predicted"/>
<dbReference type="PANTHER" id="PTHR37534:SF43">
    <property type="entry name" value="FINGER DOMAIN PROTEIN, PUTATIVE (AFU_ORTHOLOGUE AFUA_1G01850)-RELATED"/>
    <property type="match status" value="1"/>
</dbReference>
<dbReference type="STRING" id="1206466.K0KYX4"/>
<dbReference type="GO" id="GO:0045944">
    <property type="term" value="P:positive regulation of transcription by RNA polymerase II"/>
    <property type="evidence" value="ECO:0007669"/>
    <property type="project" value="TreeGrafter"/>
</dbReference>
<dbReference type="Proteomes" id="UP000009328">
    <property type="component" value="Unassembled WGS sequence"/>
</dbReference>
<dbReference type="PROSITE" id="PS00463">
    <property type="entry name" value="ZN2_CY6_FUNGAL_1"/>
    <property type="match status" value="1"/>
</dbReference>
<evidence type="ECO:0000259" key="4">
    <source>
        <dbReference type="PROSITE" id="PS50048"/>
    </source>
</evidence>
<gene>
    <name evidence="5" type="ORF">BN7_6193</name>
</gene>
<dbReference type="Pfam" id="PF11951">
    <property type="entry name" value="Fungal_trans_2"/>
    <property type="match status" value="1"/>
</dbReference>
<dbReference type="eggNOG" id="ENOG502QW7R">
    <property type="taxonomic scope" value="Eukaryota"/>
</dbReference>
<keyword evidence="6" id="KW-1185">Reference proteome</keyword>
<dbReference type="GO" id="GO:0000981">
    <property type="term" value="F:DNA-binding transcription factor activity, RNA polymerase II-specific"/>
    <property type="evidence" value="ECO:0007669"/>
    <property type="project" value="InterPro"/>
</dbReference>
<dbReference type="GO" id="GO:0000976">
    <property type="term" value="F:transcription cis-regulatory region binding"/>
    <property type="evidence" value="ECO:0007669"/>
    <property type="project" value="TreeGrafter"/>
</dbReference>
<organism evidence="5 6">
    <name type="scientific">Wickerhamomyces ciferrii (strain ATCC 14091 / BCRC 22168 / CBS 111 / JCM 3599 / NBRC 0793 / NRRL Y-1031 F-60-10)</name>
    <name type="common">Yeast</name>
    <name type="synonym">Pichia ciferrii</name>
    <dbReference type="NCBI Taxonomy" id="1206466"/>
    <lineage>
        <taxon>Eukaryota</taxon>
        <taxon>Fungi</taxon>
        <taxon>Dikarya</taxon>
        <taxon>Ascomycota</taxon>
        <taxon>Saccharomycotina</taxon>
        <taxon>Saccharomycetes</taxon>
        <taxon>Phaffomycetales</taxon>
        <taxon>Wickerhamomycetaceae</taxon>
        <taxon>Wickerhamomyces</taxon>
    </lineage>
</organism>
<feature type="coiled-coil region" evidence="3">
    <location>
        <begin position="221"/>
        <end position="248"/>
    </location>
</feature>
<comment type="caution">
    <text evidence="5">The sequence shown here is derived from an EMBL/GenBank/DDBJ whole genome shotgun (WGS) entry which is preliminary data.</text>
</comment>
<dbReference type="InParanoid" id="K0KYX4"/>
<keyword evidence="3" id="KW-0175">Coiled coil</keyword>
<dbReference type="PROSITE" id="PS50048">
    <property type="entry name" value="ZN2_CY6_FUNGAL_2"/>
    <property type="match status" value="1"/>
</dbReference>
<evidence type="ECO:0000313" key="5">
    <source>
        <dbReference type="EMBL" id="CCH46599.1"/>
    </source>
</evidence>
<dbReference type="GO" id="GO:0008270">
    <property type="term" value="F:zinc ion binding"/>
    <property type="evidence" value="ECO:0007669"/>
    <property type="project" value="InterPro"/>
</dbReference>
<dbReference type="CDD" id="cd00067">
    <property type="entry name" value="GAL4"/>
    <property type="match status" value="1"/>
</dbReference>
<dbReference type="Pfam" id="PF00172">
    <property type="entry name" value="Zn_clus"/>
    <property type="match status" value="1"/>
</dbReference>
<dbReference type="GO" id="GO:0005634">
    <property type="term" value="C:nucleus"/>
    <property type="evidence" value="ECO:0007669"/>
    <property type="project" value="UniProtKB-SubCell"/>
</dbReference>
<dbReference type="InterPro" id="IPR021858">
    <property type="entry name" value="Fun_TF"/>
</dbReference>
<reference evidence="5 6" key="1">
    <citation type="journal article" date="2012" name="Eukaryot. Cell">
        <title>Draft genome sequence of Wickerhamomyces ciferrii NRRL Y-1031 F-60-10.</title>
        <authorList>
            <person name="Schneider J."/>
            <person name="Andrea H."/>
            <person name="Blom J."/>
            <person name="Jaenicke S."/>
            <person name="Ruckert C."/>
            <person name="Schorsch C."/>
            <person name="Szczepanowski R."/>
            <person name="Farwick M."/>
            <person name="Goesmann A."/>
            <person name="Puhler A."/>
            <person name="Schaffer S."/>
            <person name="Tauch A."/>
            <person name="Kohler T."/>
            <person name="Brinkrolf K."/>
        </authorList>
    </citation>
    <scope>NUCLEOTIDE SEQUENCE [LARGE SCALE GENOMIC DNA]</scope>
    <source>
        <strain evidence="6">ATCC 14091 / BCRC 22168 / CBS 111 / JCM 3599 / NBRC 0793 / NRRL Y-1031 F-60-10</strain>
    </source>
</reference>
<dbReference type="PANTHER" id="PTHR37534">
    <property type="entry name" value="TRANSCRIPTIONAL ACTIVATOR PROTEIN UGA3"/>
    <property type="match status" value="1"/>
</dbReference>
<dbReference type="AlphaFoldDB" id="K0KYX4"/>
<dbReference type="Gene3D" id="4.10.240.10">
    <property type="entry name" value="Zn(2)-C6 fungal-type DNA-binding domain"/>
    <property type="match status" value="1"/>
</dbReference>
<dbReference type="InterPro" id="IPR036864">
    <property type="entry name" value="Zn2-C6_fun-type_DNA-bd_sf"/>
</dbReference>
<sequence length="725" mass="82825">MVLNNNKGSSVAGKEGKIKRTRSRFGCHNCKRLKVKCDETKPSCLLCQKSNKKCDYSVQLTWGGRPYKKKKVNGYGFATVDTFTKDQGIKTSDSTLLSSKDGKLNNNNNYGQITLDFSDKPISTEVSNNKISPVTPDSITNIKTPDQIFDYDNTHIENQFDFNPDLLVFQSSGAINTLDFENSKVFEEMQTTNVAAKDFLNDFILPDLDVLTNDLQSSTYLTELNPRIQELEQNHENLIDEESLMSRNMFSNISQSSSSNTNLTNYKFSDELTEEEKKLLTGFEFVPYSFLPLPDMLLKAPYFRENFHIFVEIVSVTIVVAPPVIYENNPVKKILPQMALSSYSDGMLALLVATGIMQSCVYRGEQHPKGIVNMLLRKSLNDLYNRLTDVNEANSDYTLALVMMLACFESIFSECKDWRSHHNGAKNIILARGIIKTRKDELNNNKNNNKINKKFVTLGPGDENDIVFFLARWFAYVDVIGSLSSSLKFSTPTEQDNQLLWEAHDITKKDILELKDIDPLSGLDYRLLSHLSKILSLVKERESFHKGKQNAISEEPSITERALEVKEDLLECLETFENERNKVIEQVIIRQDPAKLIKLKGYETMRAVNRALIYAGVIQLYRRVLLVSRNSKLVQKLIKDITEILRTKVERDTPSSFCTIFALITAGCDAIDEDTRFFYSDRVYSMGERGFRFGYEAHKVMLESWSTGKFWIDIITERNIDFGFF</sequence>
<dbReference type="HOGENOM" id="CLU_008109_1_0_1"/>